<dbReference type="InterPro" id="IPR007236">
    <property type="entry name" value="SlyX"/>
</dbReference>
<dbReference type="PANTHER" id="PTHR36508">
    <property type="entry name" value="PROTEIN SLYX"/>
    <property type="match status" value="1"/>
</dbReference>
<reference evidence="4" key="1">
    <citation type="journal article" date="2017" name="MBio">
        <title>Type VI secretion-mediated competition in the bee gut microbiome.</title>
        <authorList>
            <person name="Steele M.I."/>
            <person name="Kwong W.K."/>
            <person name="Powell J.E."/>
            <person name="Whiteley M."/>
            <person name="Moran N.A."/>
        </authorList>
    </citation>
    <scope>NUCLEOTIDE SEQUENCE [LARGE SCALE GENOMIC DNA]</scope>
    <source>
        <strain evidence="4">WkB273</strain>
    </source>
</reference>
<dbReference type="Proteomes" id="UP000230202">
    <property type="component" value="Unassembled WGS sequence"/>
</dbReference>
<dbReference type="RefSeq" id="WP_100151404.1">
    <property type="nucleotide sequence ID" value="NZ_MEIL01000001.1"/>
</dbReference>
<dbReference type="HAMAP" id="MF_00715">
    <property type="entry name" value="SlyX"/>
    <property type="match status" value="1"/>
</dbReference>
<dbReference type="PANTHER" id="PTHR36508:SF1">
    <property type="entry name" value="PROTEIN SLYX"/>
    <property type="match status" value="1"/>
</dbReference>
<accession>A0A2N9XA18</accession>
<feature type="region of interest" description="Disordered" evidence="3">
    <location>
        <begin position="58"/>
        <end position="78"/>
    </location>
</feature>
<evidence type="ECO:0000256" key="3">
    <source>
        <dbReference type="SAM" id="MobiDB-lite"/>
    </source>
</evidence>
<proteinExistence type="inferred from homology"/>
<evidence type="ECO:0000256" key="1">
    <source>
        <dbReference type="HAMAP-Rule" id="MF_00715"/>
    </source>
</evidence>
<comment type="caution">
    <text evidence="4">The sequence shown here is derived from an EMBL/GenBank/DDBJ whole genome shotgun (WGS) entry which is preliminary data.</text>
</comment>
<dbReference type="AlphaFoldDB" id="A0A2N9XA18"/>
<evidence type="ECO:0000313" key="5">
    <source>
        <dbReference type="Proteomes" id="UP000230202"/>
    </source>
</evidence>
<comment type="similarity">
    <text evidence="1">Belongs to the SlyX family.</text>
</comment>
<keyword evidence="5" id="KW-1185">Reference proteome</keyword>
<protein>
    <recommendedName>
        <fullName evidence="1">Protein SlyX homolog</fullName>
    </recommendedName>
</protein>
<evidence type="ECO:0000313" key="4">
    <source>
        <dbReference type="EMBL" id="PIT42339.1"/>
    </source>
</evidence>
<dbReference type="NCBIfam" id="NF003316">
    <property type="entry name" value="PRK04325.1"/>
    <property type="match status" value="1"/>
</dbReference>
<sequence length="78" mass="9156">MDNITDNLKQWQHRIEELEIQSALQEETVQSLSDTIARLQQTIDLQQAQLRLLYQRLPDKADSNNEPFNPANEIPPHY</sequence>
<organism evidence="4 5">
    <name type="scientific">Snodgrassella alvi</name>
    <dbReference type="NCBI Taxonomy" id="1196083"/>
    <lineage>
        <taxon>Bacteria</taxon>
        <taxon>Pseudomonadati</taxon>
        <taxon>Pseudomonadota</taxon>
        <taxon>Betaproteobacteria</taxon>
        <taxon>Neisseriales</taxon>
        <taxon>Neisseriaceae</taxon>
        <taxon>Snodgrassella</taxon>
    </lineage>
</organism>
<evidence type="ECO:0000256" key="2">
    <source>
        <dbReference type="SAM" id="Coils"/>
    </source>
</evidence>
<feature type="coiled-coil region" evidence="2">
    <location>
        <begin position="1"/>
        <end position="56"/>
    </location>
</feature>
<gene>
    <name evidence="1" type="primary">slyX</name>
    <name evidence="4" type="ORF">BHC54_00290</name>
</gene>
<dbReference type="Pfam" id="PF04102">
    <property type="entry name" value="SlyX"/>
    <property type="match status" value="1"/>
</dbReference>
<name>A0A2N9XA18_9NEIS</name>
<keyword evidence="2" id="KW-0175">Coiled coil</keyword>
<dbReference type="EMBL" id="MEIL01000001">
    <property type="protein sequence ID" value="PIT42339.1"/>
    <property type="molecule type" value="Genomic_DNA"/>
</dbReference>